<protein>
    <submittedName>
        <fullName evidence="1">Uncharacterized protein</fullName>
    </submittedName>
</protein>
<sequence>MLVLSDHSGLTKSKKVKRKYGAIDAESDSSLEPLSALSRISTEAELSASRQDTNFFFILQYRTNLVGKMNWDRCLEEGQSESLCGSNCIMVVMCTVFMYGV</sequence>
<dbReference type="RefSeq" id="XP_067527834.1">
    <property type="nucleotide sequence ID" value="XM_067671544.1"/>
</dbReference>
<reference evidence="1 2" key="1">
    <citation type="journal article" date="2009" name="PLoS Genet.">
        <title>Genomic analysis of the basal lineage fungus Rhizopus oryzae reveals a whole-genome duplication.</title>
        <authorList>
            <person name="Ma L.-J."/>
            <person name="Ibrahim A.S."/>
            <person name="Skory C."/>
            <person name="Grabherr M.G."/>
            <person name="Burger G."/>
            <person name="Butler M."/>
            <person name="Elias M."/>
            <person name="Idnurm A."/>
            <person name="Lang B.F."/>
            <person name="Sone T."/>
            <person name="Abe A."/>
            <person name="Calvo S.E."/>
            <person name="Corrochano L.M."/>
            <person name="Engels R."/>
            <person name="Fu J."/>
            <person name="Hansberg W."/>
            <person name="Kim J.-M."/>
            <person name="Kodira C.D."/>
            <person name="Koehrsen M.J."/>
            <person name="Liu B."/>
            <person name="Miranda-Saavedra D."/>
            <person name="O'Leary S."/>
            <person name="Ortiz-Castellanos L."/>
            <person name="Poulter R."/>
            <person name="Rodriguez-Romero J."/>
            <person name="Ruiz-Herrera J."/>
            <person name="Shen Y.-Q."/>
            <person name="Zeng Q."/>
            <person name="Galagan J."/>
            <person name="Birren B.W."/>
            <person name="Cuomo C.A."/>
            <person name="Wickes B.L."/>
        </authorList>
    </citation>
    <scope>NUCLEOTIDE SEQUENCE [LARGE SCALE GENOMIC DNA]</scope>
    <source>
        <strain evidence="2">RA 99-880 / ATCC MYA-4621 / FGSC 9543 / NRRL 43880</strain>
    </source>
</reference>
<dbReference type="OrthoDB" id="2233065at2759"/>
<dbReference type="VEuPathDB" id="FungiDB:RO3G_16960"/>
<organism evidence="1 2">
    <name type="scientific">Rhizopus delemar (strain RA 99-880 / ATCC MYA-4621 / FGSC 9543 / NRRL 43880)</name>
    <name type="common">Mucormycosis agent</name>
    <name type="synonym">Rhizopus arrhizus var. delemar</name>
    <dbReference type="NCBI Taxonomy" id="246409"/>
    <lineage>
        <taxon>Eukaryota</taxon>
        <taxon>Fungi</taxon>
        <taxon>Fungi incertae sedis</taxon>
        <taxon>Mucoromycota</taxon>
        <taxon>Mucoromycotina</taxon>
        <taxon>Mucoromycetes</taxon>
        <taxon>Mucorales</taxon>
        <taxon>Mucorineae</taxon>
        <taxon>Rhizopodaceae</taxon>
        <taxon>Rhizopus</taxon>
    </lineage>
</organism>
<evidence type="ECO:0000313" key="1">
    <source>
        <dbReference type="EMBL" id="EIE92438.1"/>
    </source>
</evidence>
<dbReference type="InParanoid" id="I1CVF8"/>
<dbReference type="Proteomes" id="UP000009138">
    <property type="component" value="Unassembled WGS sequence"/>
</dbReference>
<gene>
    <name evidence="1" type="ORF">RO3G_16960</name>
</gene>
<name>I1CVF8_RHIO9</name>
<dbReference type="EMBL" id="GG669511">
    <property type="protein sequence ID" value="EIE92438.1"/>
    <property type="molecule type" value="Genomic_DNA"/>
</dbReference>
<proteinExistence type="predicted"/>
<accession>I1CVF8</accession>
<evidence type="ECO:0000313" key="2">
    <source>
        <dbReference type="Proteomes" id="UP000009138"/>
    </source>
</evidence>
<dbReference type="AlphaFoldDB" id="I1CVF8"/>
<keyword evidence="2" id="KW-1185">Reference proteome</keyword>
<dbReference type="GeneID" id="93623925"/>